<feature type="compositionally biased region" description="Basic and acidic residues" evidence="9">
    <location>
        <begin position="753"/>
        <end position="762"/>
    </location>
</feature>
<dbReference type="SMART" id="SM00341">
    <property type="entry name" value="HRDC"/>
    <property type="match status" value="1"/>
</dbReference>
<dbReference type="GO" id="GO:0000175">
    <property type="term" value="F:3'-5'-RNA exonuclease activity"/>
    <property type="evidence" value="ECO:0007669"/>
    <property type="project" value="InterPro"/>
</dbReference>
<dbReference type="Gene3D" id="1.10.150.80">
    <property type="entry name" value="HRDC domain"/>
    <property type="match status" value="1"/>
</dbReference>
<dbReference type="GO" id="GO:0071039">
    <property type="term" value="P:nuclear polyadenylation-dependent CUT catabolic process"/>
    <property type="evidence" value="ECO:0007669"/>
    <property type="project" value="TreeGrafter"/>
</dbReference>
<keyword evidence="2" id="KW-0698">rRNA processing</keyword>
<protein>
    <submittedName>
        <fullName evidence="11">Exosome complex exonuclease Rrp</fullName>
    </submittedName>
</protein>
<dbReference type="SMART" id="SM00474">
    <property type="entry name" value="35EXOc"/>
    <property type="match status" value="1"/>
</dbReference>
<dbReference type="AlphaFoldDB" id="A0A151GCM9"/>
<dbReference type="GO" id="GO:0003727">
    <property type="term" value="F:single-stranded RNA binding"/>
    <property type="evidence" value="ECO:0007669"/>
    <property type="project" value="TreeGrafter"/>
</dbReference>
<accession>A0A151GCM9</accession>
<evidence type="ECO:0000256" key="5">
    <source>
        <dbReference type="ARBA" id="ARBA00022835"/>
    </source>
</evidence>
<keyword evidence="7" id="KW-0539">Nucleus</keyword>
<sequence>MEPPQDFKSLQEDVQKSLVSTIKTVNRLAAEDLSFQRTANPDVADDLDDKVSRLLQLSTSLIQSAAKACGVRPPAIEDVDDIDMKWQSVVDVVDSVLEKADTALDEYTGLVKRKEPSSAESVSGREFRLSVEGLRPNLTVAALQAPNPKRTKSVSKVIRNANVTKPQAVFEVKSDNFPTGPWKPILTEKPCATIPLDESLVMVAGENGALQYASSALPSPRRCLVGATPLTSVHLHRYKHPYETEISAMSYPDRVFHAAQPTPPQPDEKTSATWVDTYEGVLDMLKELKKAKEIAVDLEHHDFRTYNGLVCLMQISTREKDWIVDTLRPWRHKLEILNQVFADPSIVFHGAYMDMLWLQRDLGLYVNGLFDTFFACDLLAYPGKSLAFLLSKFVNFDADKQYQLADWRIRPIPQEMLYYARSDTHFLLYIYDHLRNELVAVSDRSNPETDYITRALDRSKELALSRHEHPEYDESTGQGARGWYNYLLKQAYLGFDGEQFAVFRALWKWRDELARQEDESPNFVLPSNNIISIVRVNPPDIKALHSMLPLTAPLARSRFNEIWDLVREAKSRAGPTALQFFTSAAAPSAETVKPIKLTQIPELGEEVVIPIMSRSQLFGDMPLSTMWEAEQAVETRVDNIPFPWQRFTQDAMTMKAGGQHVDVDPVVAAKVVKAPPLAAGNSAINEDDEEFTLKRGRKRKSEDVEETISESDTSSCSDTSSESESEEDEGLEATEDGNGSKNATSDPKQQRRREREAKKALVKDAQMAMHKEKQLKKRKKMEERQQQQQQQQQDEEDEEAPFDYSKASSVMHARKDVSRPAKVQKPFDPYAKIGDNPMKGARKAPPVKGERSSTFRK</sequence>
<dbReference type="CDD" id="cd06147">
    <property type="entry name" value="Rrp6p_like_exo"/>
    <property type="match status" value="1"/>
</dbReference>
<keyword evidence="4" id="KW-0378">Hydrolase</keyword>
<feature type="compositionally biased region" description="Polar residues" evidence="9">
    <location>
        <begin position="737"/>
        <end position="747"/>
    </location>
</feature>
<evidence type="ECO:0000256" key="1">
    <source>
        <dbReference type="ARBA" id="ARBA00004123"/>
    </source>
</evidence>
<dbReference type="GO" id="GO:0071036">
    <property type="term" value="P:nuclear polyadenylation-dependent snoRNA catabolic process"/>
    <property type="evidence" value="ECO:0007669"/>
    <property type="project" value="TreeGrafter"/>
</dbReference>
<keyword evidence="5" id="KW-0271">Exosome</keyword>
<dbReference type="GO" id="GO:0071044">
    <property type="term" value="P:histone mRNA catabolic process"/>
    <property type="evidence" value="ECO:0007669"/>
    <property type="project" value="TreeGrafter"/>
</dbReference>
<keyword evidence="6 11" id="KW-0269">Exonuclease</keyword>
<dbReference type="GO" id="GO:0071040">
    <property type="term" value="P:nuclear polyadenylation-dependent antisense transcript catabolic process"/>
    <property type="evidence" value="ECO:0007669"/>
    <property type="project" value="TreeGrafter"/>
</dbReference>
<evidence type="ECO:0000256" key="2">
    <source>
        <dbReference type="ARBA" id="ARBA00022552"/>
    </source>
</evidence>
<dbReference type="GO" id="GO:0005730">
    <property type="term" value="C:nucleolus"/>
    <property type="evidence" value="ECO:0007669"/>
    <property type="project" value="TreeGrafter"/>
</dbReference>
<dbReference type="GO" id="GO:0071038">
    <property type="term" value="P:TRAMP-dependent tRNA surveillance pathway"/>
    <property type="evidence" value="ECO:0007669"/>
    <property type="project" value="TreeGrafter"/>
</dbReference>
<dbReference type="GO" id="GO:0071051">
    <property type="term" value="P:poly(A)-dependent snoRNA 3'-end processing"/>
    <property type="evidence" value="ECO:0007669"/>
    <property type="project" value="TreeGrafter"/>
</dbReference>
<dbReference type="InterPro" id="IPR002121">
    <property type="entry name" value="HRDC_dom"/>
</dbReference>
<evidence type="ECO:0000256" key="8">
    <source>
        <dbReference type="ARBA" id="ARBA00043957"/>
    </source>
</evidence>
<dbReference type="InterPro" id="IPR010997">
    <property type="entry name" value="HRDC-like_sf"/>
</dbReference>
<feature type="compositionally biased region" description="Low complexity" evidence="9">
    <location>
        <begin position="710"/>
        <end position="720"/>
    </location>
</feature>
<dbReference type="InterPro" id="IPR036397">
    <property type="entry name" value="RNaseH_sf"/>
</dbReference>
<dbReference type="SUPFAM" id="SSF47819">
    <property type="entry name" value="HRDC-like"/>
    <property type="match status" value="1"/>
</dbReference>
<dbReference type="GO" id="GO:0000467">
    <property type="term" value="P:exonucleolytic trimming to generate mature 3'-end of 5.8S rRNA from tricistronic rRNA transcript (SSU-rRNA, 5.8S rRNA, LSU-rRNA)"/>
    <property type="evidence" value="ECO:0007669"/>
    <property type="project" value="InterPro"/>
</dbReference>
<comment type="subcellular location">
    <subcellularLocation>
        <location evidence="1">Nucleus</location>
    </subcellularLocation>
</comment>
<dbReference type="InterPro" id="IPR012337">
    <property type="entry name" value="RNaseH-like_sf"/>
</dbReference>
<dbReference type="InterPro" id="IPR044876">
    <property type="entry name" value="HRDC_dom_sf"/>
</dbReference>
<evidence type="ECO:0000259" key="10">
    <source>
        <dbReference type="PROSITE" id="PS50967"/>
    </source>
</evidence>
<evidence type="ECO:0000256" key="6">
    <source>
        <dbReference type="ARBA" id="ARBA00022839"/>
    </source>
</evidence>
<dbReference type="InterPro" id="IPR049559">
    <property type="entry name" value="Rrp6p-like_exo"/>
</dbReference>
<comment type="similarity">
    <text evidence="8">Belongs to the exosome component 10/RRP6 family.</text>
</comment>
<evidence type="ECO:0000256" key="7">
    <source>
        <dbReference type="ARBA" id="ARBA00023242"/>
    </source>
</evidence>
<evidence type="ECO:0000256" key="9">
    <source>
        <dbReference type="SAM" id="MobiDB-lite"/>
    </source>
</evidence>
<dbReference type="InParanoid" id="A0A151GCM9"/>
<dbReference type="FunFam" id="3.30.420.10:FF:000059">
    <property type="entry name" value="Exosome complex exonuclease Rrp6"/>
    <property type="match status" value="1"/>
</dbReference>
<dbReference type="GO" id="GO:0000166">
    <property type="term" value="F:nucleotide binding"/>
    <property type="evidence" value="ECO:0007669"/>
    <property type="project" value="InterPro"/>
</dbReference>
<keyword evidence="3" id="KW-0540">Nuclease</keyword>
<feature type="region of interest" description="Disordered" evidence="9">
    <location>
        <begin position="680"/>
        <end position="857"/>
    </location>
</feature>
<feature type="compositionally biased region" description="Basic and acidic residues" evidence="9">
    <location>
        <begin position="848"/>
        <end position="857"/>
    </location>
</feature>
<evidence type="ECO:0000313" key="11">
    <source>
        <dbReference type="EMBL" id="KYK54859.1"/>
    </source>
</evidence>
<dbReference type="PANTHER" id="PTHR12124:SF47">
    <property type="entry name" value="EXOSOME COMPONENT 10"/>
    <property type="match status" value="1"/>
</dbReference>
<dbReference type="Gene3D" id="3.30.420.10">
    <property type="entry name" value="Ribonuclease H-like superfamily/Ribonuclease H"/>
    <property type="match status" value="1"/>
</dbReference>
<dbReference type="EMBL" id="LAYC01000003">
    <property type="protein sequence ID" value="KYK54859.1"/>
    <property type="molecule type" value="Genomic_DNA"/>
</dbReference>
<dbReference type="PROSITE" id="PS50967">
    <property type="entry name" value="HRDC"/>
    <property type="match status" value="1"/>
</dbReference>
<dbReference type="FunCoup" id="A0A151GCM9">
    <property type="interactions" value="893"/>
</dbReference>
<dbReference type="Pfam" id="PF01612">
    <property type="entry name" value="DNA_pol_A_exo1"/>
    <property type="match status" value="1"/>
</dbReference>
<dbReference type="GO" id="GO:0071035">
    <property type="term" value="P:nuclear polyadenylation-dependent rRNA catabolic process"/>
    <property type="evidence" value="ECO:0007669"/>
    <property type="project" value="TreeGrafter"/>
</dbReference>
<dbReference type="PANTHER" id="PTHR12124">
    <property type="entry name" value="POLYMYOSITIS/SCLERODERMA AUTOANTIGEN-RELATED"/>
    <property type="match status" value="1"/>
</dbReference>
<comment type="caution">
    <text evidence="11">The sequence shown here is derived from an EMBL/GenBank/DDBJ whole genome shotgun (WGS) entry which is preliminary data.</text>
</comment>
<feature type="compositionally biased region" description="Acidic residues" evidence="9">
    <location>
        <begin position="721"/>
        <end position="735"/>
    </location>
</feature>
<dbReference type="InterPro" id="IPR002562">
    <property type="entry name" value="3'-5'_exonuclease_dom"/>
</dbReference>
<dbReference type="InterPro" id="IPR012588">
    <property type="entry name" value="Exosome-assoc_fac_Rrp6_N"/>
</dbReference>
<dbReference type="RefSeq" id="XP_040654211.1">
    <property type="nucleotide sequence ID" value="XM_040804107.1"/>
</dbReference>
<dbReference type="SUPFAM" id="SSF53098">
    <property type="entry name" value="Ribonuclease H-like"/>
    <property type="match status" value="1"/>
</dbReference>
<reference evidence="11 12" key="1">
    <citation type="journal article" date="2016" name="Sci. Rep.">
        <title>Insights into Adaptations to a Near-Obligate Nematode Endoparasitic Lifestyle from the Finished Genome of Drechmeria coniospora.</title>
        <authorList>
            <person name="Zhang L."/>
            <person name="Zhou Z."/>
            <person name="Guo Q."/>
            <person name="Fokkens L."/>
            <person name="Miskei M."/>
            <person name="Pocsi I."/>
            <person name="Zhang W."/>
            <person name="Chen M."/>
            <person name="Wang L."/>
            <person name="Sun Y."/>
            <person name="Donzelli B.G."/>
            <person name="Gibson D.M."/>
            <person name="Nelson D.R."/>
            <person name="Luo J.G."/>
            <person name="Rep M."/>
            <person name="Liu H."/>
            <person name="Yang S."/>
            <person name="Wang J."/>
            <person name="Krasnoff S.B."/>
            <person name="Xu Y."/>
            <person name="Molnar I."/>
            <person name="Lin M."/>
        </authorList>
    </citation>
    <scope>NUCLEOTIDE SEQUENCE [LARGE SCALE GENOMIC DNA]</scope>
    <source>
        <strain evidence="11 12">ARSEF 6962</strain>
    </source>
</reference>
<organism evidence="11 12">
    <name type="scientific">Drechmeria coniospora</name>
    <name type="common">Nematophagous fungus</name>
    <name type="synonym">Meria coniospora</name>
    <dbReference type="NCBI Taxonomy" id="98403"/>
    <lineage>
        <taxon>Eukaryota</taxon>
        <taxon>Fungi</taxon>
        <taxon>Dikarya</taxon>
        <taxon>Ascomycota</taxon>
        <taxon>Pezizomycotina</taxon>
        <taxon>Sordariomycetes</taxon>
        <taxon>Hypocreomycetidae</taxon>
        <taxon>Hypocreales</taxon>
        <taxon>Ophiocordycipitaceae</taxon>
        <taxon>Drechmeria</taxon>
    </lineage>
</organism>
<dbReference type="GO" id="GO:0000176">
    <property type="term" value="C:nuclear exosome (RNase complex)"/>
    <property type="evidence" value="ECO:0007669"/>
    <property type="project" value="InterPro"/>
</dbReference>
<dbReference type="Pfam" id="PF08066">
    <property type="entry name" value="PMC2NT"/>
    <property type="match status" value="1"/>
</dbReference>
<dbReference type="InterPro" id="IPR045092">
    <property type="entry name" value="Rrp6-like"/>
</dbReference>
<name>A0A151GCM9_DRECN</name>
<dbReference type="GO" id="GO:0071037">
    <property type="term" value="P:nuclear polyadenylation-dependent snRNA catabolic process"/>
    <property type="evidence" value="ECO:0007669"/>
    <property type="project" value="TreeGrafter"/>
</dbReference>
<evidence type="ECO:0000256" key="3">
    <source>
        <dbReference type="ARBA" id="ARBA00022722"/>
    </source>
</evidence>
<evidence type="ECO:0000313" key="12">
    <source>
        <dbReference type="Proteomes" id="UP000076580"/>
    </source>
</evidence>
<dbReference type="Proteomes" id="UP000076580">
    <property type="component" value="Chromosome 03"/>
</dbReference>
<gene>
    <name evidence="11" type="ORF">DCS_06820</name>
</gene>
<feature type="domain" description="HRDC" evidence="10">
    <location>
        <begin position="496"/>
        <end position="576"/>
    </location>
</feature>
<evidence type="ECO:0000256" key="4">
    <source>
        <dbReference type="ARBA" id="ARBA00022801"/>
    </source>
</evidence>
<dbReference type="GeneID" id="63719463"/>
<proteinExistence type="inferred from homology"/>
<dbReference type="STRING" id="98403.A0A151GCM9"/>
<dbReference type="Pfam" id="PF00570">
    <property type="entry name" value="HRDC"/>
    <property type="match status" value="1"/>
</dbReference>
<keyword evidence="12" id="KW-1185">Reference proteome</keyword>